<feature type="domain" description="N-acetyltransferase" evidence="3">
    <location>
        <begin position="3"/>
        <end position="151"/>
    </location>
</feature>
<dbReference type="STRING" id="927083.DB32_004937"/>
<dbReference type="OrthoDB" id="5514932at2"/>
<dbReference type="PROSITE" id="PS51186">
    <property type="entry name" value="GNAT"/>
    <property type="match status" value="1"/>
</dbReference>
<keyword evidence="5" id="KW-1185">Reference proteome</keyword>
<name>A0A0F6YJG4_9BACT</name>
<accession>A0A0F6YJG4</accession>
<evidence type="ECO:0000256" key="1">
    <source>
        <dbReference type="ARBA" id="ARBA00022679"/>
    </source>
</evidence>
<dbReference type="Gene3D" id="3.40.630.30">
    <property type="match status" value="1"/>
</dbReference>
<proteinExistence type="predicted"/>
<protein>
    <recommendedName>
        <fullName evidence="3">N-acetyltransferase domain-containing protein</fullName>
    </recommendedName>
</protein>
<dbReference type="CDD" id="cd04301">
    <property type="entry name" value="NAT_SF"/>
    <property type="match status" value="1"/>
</dbReference>
<evidence type="ECO:0000259" key="3">
    <source>
        <dbReference type="PROSITE" id="PS51186"/>
    </source>
</evidence>
<sequence length="152" mass="16851">MRITIRPAGPGDAADAAELLLRARRGAGDAIPPPAHTDDEVRAWMRTVVIPTREVWLATALDGRSLGLLVLDGAWIDQLYVDADHTRSGIGSQLVALAKSRRPRGLQLWTFESNVRAQRFYEQHGFVVAERTDGAGNEERAPDVRYVWPALR</sequence>
<dbReference type="InterPro" id="IPR050832">
    <property type="entry name" value="Bact_Acetyltransf"/>
</dbReference>
<evidence type="ECO:0000256" key="2">
    <source>
        <dbReference type="ARBA" id="ARBA00023315"/>
    </source>
</evidence>
<dbReference type="Pfam" id="PF13508">
    <property type="entry name" value="Acetyltransf_7"/>
    <property type="match status" value="1"/>
</dbReference>
<dbReference type="InterPro" id="IPR000182">
    <property type="entry name" value="GNAT_dom"/>
</dbReference>
<organism evidence="4 5">
    <name type="scientific">Sandaracinus amylolyticus</name>
    <dbReference type="NCBI Taxonomy" id="927083"/>
    <lineage>
        <taxon>Bacteria</taxon>
        <taxon>Pseudomonadati</taxon>
        <taxon>Myxococcota</taxon>
        <taxon>Polyangia</taxon>
        <taxon>Polyangiales</taxon>
        <taxon>Sandaracinaceae</taxon>
        <taxon>Sandaracinus</taxon>
    </lineage>
</organism>
<keyword evidence="1" id="KW-0808">Transferase</keyword>
<dbReference type="Proteomes" id="UP000034883">
    <property type="component" value="Chromosome"/>
</dbReference>
<dbReference type="PANTHER" id="PTHR43877">
    <property type="entry name" value="AMINOALKYLPHOSPHONATE N-ACETYLTRANSFERASE-RELATED-RELATED"/>
    <property type="match status" value="1"/>
</dbReference>
<dbReference type="GO" id="GO:0016747">
    <property type="term" value="F:acyltransferase activity, transferring groups other than amino-acyl groups"/>
    <property type="evidence" value="ECO:0007669"/>
    <property type="project" value="InterPro"/>
</dbReference>
<dbReference type="SUPFAM" id="SSF55729">
    <property type="entry name" value="Acyl-CoA N-acyltransferases (Nat)"/>
    <property type="match status" value="1"/>
</dbReference>
<dbReference type="InterPro" id="IPR016181">
    <property type="entry name" value="Acyl_CoA_acyltransferase"/>
</dbReference>
<keyword evidence="2" id="KW-0012">Acyltransferase</keyword>
<dbReference type="KEGG" id="samy:DB32_004937"/>
<reference evidence="4 5" key="1">
    <citation type="submission" date="2015-03" db="EMBL/GenBank/DDBJ databases">
        <title>Genome assembly of Sandaracinus amylolyticus DSM 53668.</title>
        <authorList>
            <person name="Sharma G."/>
            <person name="Subramanian S."/>
        </authorList>
    </citation>
    <scope>NUCLEOTIDE SEQUENCE [LARGE SCALE GENOMIC DNA]</scope>
    <source>
        <strain evidence="4 5">DSM 53668</strain>
    </source>
</reference>
<dbReference type="AlphaFoldDB" id="A0A0F6YJG4"/>
<evidence type="ECO:0000313" key="4">
    <source>
        <dbReference type="EMBL" id="AKF07788.1"/>
    </source>
</evidence>
<evidence type="ECO:0000313" key="5">
    <source>
        <dbReference type="Proteomes" id="UP000034883"/>
    </source>
</evidence>
<gene>
    <name evidence="4" type="ORF">DB32_004937</name>
</gene>
<dbReference type="EMBL" id="CP011125">
    <property type="protein sequence ID" value="AKF07788.1"/>
    <property type="molecule type" value="Genomic_DNA"/>
</dbReference>
<dbReference type="RefSeq" id="WP_053235006.1">
    <property type="nucleotide sequence ID" value="NZ_CP011125.1"/>
</dbReference>